<comment type="caution">
    <text evidence="2">The sequence shown here is derived from an EMBL/GenBank/DDBJ whole genome shotgun (WGS) entry which is preliminary data.</text>
</comment>
<protein>
    <submittedName>
        <fullName evidence="2">Uncharacterized protein</fullName>
    </submittedName>
</protein>
<accession>A0AA40HF41</accession>
<evidence type="ECO:0000256" key="1">
    <source>
        <dbReference type="SAM" id="MobiDB-lite"/>
    </source>
</evidence>
<organism evidence="2 3">
    <name type="scientific">Cnephaeus nilssonii</name>
    <name type="common">Northern bat</name>
    <name type="synonym">Eptesicus nilssonii</name>
    <dbReference type="NCBI Taxonomy" id="3371016"/>
    <lineage>
        <taxon>Eukaryota</taxon>
        <taxon>Metazoa</taxon>
        <taxon>Chordata</taxon>
        <taxon>Craniata</taxon>
        <taxon>Vertebrata</taxon>
        <taxon>Euteleostomi</taxon>
        <taxon>Mammalia</taxon>
        <taxon>Eutheria</taxon>
        <taxon>Laurasiatheria</taxon>
        <taxon>Chiroptera</taxon>
        <taxon>Yangochiroptera</taxon>
        <taxon>Vespertilionidae</taxon>
        <taxon>Cnephaeus</taxon>
    </lineage>
</organism>
<evidence type="ECO:0000313" key="3">
    <source>
        <dbReference type="Proteomes" id="UP001177744"/>
    </source>
</evidence>
<proteinExistence type="predicted"/>
<evidence type="ECO:0000313" key="2">
    <source>
        <dbReference type="EMBL" id="KAK1330033.1"/>
    </source>
</evidence>
<feature type="compositionally biased region" description="Basic and acidic residues" evidence="1">
    <location>
        <begin position="15"/>
        <end position="32"/>
    </location>
</feature>
<gene>
    <name evidence="2" type="ORF">QTO34_010218</name>
</gene>
<dbReference type="Proteomes" id="UP001177744">
    <property type="component" value="Unassembled WGS sequence"/>
</dbReference>
<sequence>MNGSARPPSVSDLPGGRERDRELETSMIEKHRSAASCTTPTGDVPTTKSPPTLCSRIPSRCSWGSTGLRTETLQPLKARGCAGYTDLLPPWICHFLAVWPRRSDCSSLSLRPSTCPVREIAPTSFESLHIQGEYNLTCSRNSTKESWMALGEGGGVCAVTSPLCAQSPHL</sequence>
<reference evidence="2" key="1">
    <citation type="submission" date="2023-06" db="EMBL/GenBank/DDBJ databases">
        <title>Reference genome for the Northern bat (Eptesicus nilssonii), a most northern bat species.</title>
        <authorList>
            <person name="Laine V.N."/>
            <person name="Pulliainen A.T."/>
            <person name="Lilley T.M."/>
        </authorList>
    </citation>
    <scope>NUCLEOTIDE SEQUENCE</scope>
    <source>
        <strain evidence="2">BLF_Eptnil</strain>
        <tissue evidence="2">Kidney</tissue>
    </source>
</reference>
<feature type="region of interest" description="Disordered" evidence="1">
    <location>
        <begin position="1"/>
        <end position="51"/>
    </location>
</feature>
<keyword evidence="3" id="KW-1185">Reference proteome</keyword>
<name>A0AA40HF41_CNENI</name>
<dbReference type="AlphaFoldDB" id="A0AA40HF41"/>
<dbReference type="EMBL" id="JAULJE010000021">
    <property type="protein sequence ID" value="KAK1330033.1"/>
    <property type="molecule type" value="Genomic_DNA"/>
</dbReference>
<feature type="compositionally biased region" description="Polar residues" evidence="1">
    <location>
        <begin position="35"/>
        <end position="51"/>
    </location>
</feature>